<accession>A0A1T5HAG3</accession>
<proteinExistence type="predicted"/>
<dbReference type="RefSeq" id="WP_082217608.1">
    <property type="nucleotide sequence ID" value="NZ_FUZA01000010.1"/>
</dbReference>
<sequence>MKHNFYPFRASKDFLRFTFESESAHKRINKVVEFVLIEDELYNLALGDLGENGMYDDLSVSNNNDMNLVLATVIQTIFNFFEIYPDKKLFFQGSTPARSRLYQIIIAKEREQWQDDYVIEGVFGDEREVFQLTRNYNAFILSLKSYK</sequence>
<dbReference type="STRING" id="651661.SAMN05660293_05164"/>
<evidence type="ECO:0000313" key="1">
    <source>
        <dbReference type="EMBL" id="SKC17656.1"/>
    </source>
</evidence>
<protein>
    <submittedName>
        <fullName evidence="1">Uncharacterized protein</fullName>
    </submittedName>
</protein>
<evidence type="ECO:0000313" key="2">
    <source>
        <dbReference type="Proteomes" id="UP000190897"/>
    </source>
</evidence>
<dbReference type="AlphaFoldDB" id="A0A1T5HAG3"/>
<gene>
    <name evidence="1" type="ORF">SAMN05660293_05164</name>
</gene>
<dbReference type="Pfam" id="PF22028">
    <property type="entry name" value="DUF6934"/>
    <property type="match status" value="1"/>
</dbReference>
<dbReference type="OrthoDB" id="961993at2"/>
<dbReference type="InterPro" id="IPR053865">
    <property type="entry name" value="DUF6934"/>
</dbReference>
<dbReference type="EMBL" id="FUZA01000010">
    <property type="protein sequence ID" value="SKC17656.1"/>
    <property type="molecule type" value="Genomic_DNA"/>
</dbReference>
<name>A0A1T5HAG3_9BACT</name>
<dbReference type="Proteomes" id="UP000190897">
    <property type="component" value="Unassembled WGS sequence"/>
</dbReference>
<reference evidence="2" key="1">
    <citation type="submission" date="2017-02" db="EMBL/GenBank/DDBJ databases">
        <authorList>
            <person name="Varghese N."/>
            <person name="Submissions S."/>
        </authorList>
    </citation>
    <scope>NUCLEOTIDE SEQUENCE [LARGE SCALE GENOMIC DNA]</scope>
    <source>
        <strain evidence="2">DSM 22270</strain>
    </source>
</reference>
<organism evidence="1 2">
    <name type="scientific">Dyadobacter psychrophilus</name>
    <dbReference type="NCBI Taxonomy" id="651661"/>
    <lineage>
        <taxon>Bacteria</taxon>
        <taxon>Pseudomonadati</taxon>
        <taxon>Bacteroidota</taxon>
        <taxon>Cytophagia</taxon>
        <taxon>Cytophagales</taxon>
        <taxon>Spirosomataceae</taxon>
        <taxon>Dyadobacter</taxon>
    </lineage>
</organism>
<keyword evidence="2" id="KW-1185">Reference proteome</keyword>